<dbReference type="EMBL" id="ANIY01005030">
    <property type="protein sequence ID" value="ETP28164.1"/>
    <property type="molecule type" value="Genomic_DNA"/>
</dbReference>
<organism evidence="2 3">
    <name type="scientific">Phytophthora nicotianae P10297</name>
    <dbReference type="NCBI Taxonomy" id="1317064"/>
    <lineage>
        <taxon>Eukaryota</taxon>
        <taxon>Sar</taxon>
        <taxon>Stramenopiles</taxon>
        <taxon>Oomycota</taxon>
        <taxon>Peronosporomycetes</taxon>
        <taxon>Peronosporales</taxon>
        <taxon>Peronosporaceae</taxon>
        <taxon>Phytophthora</taxon>
    </lineage>
</organism>
<proteinExistence type="predicted"/>
<comment type="caution">
    <text evidence="2">The sequence shown here is derived from an EMBL/GenBank/DDBJ whole genome shotgun (WGS) entry which is preliminary data.</text>
</comment>
<dbReference type="AlphaFoldDB" id="W2Y1V3"/>
<gene>
    <name evidence="2" type="ORF">F442_22548</name>
</gene>
<protein>
    <submittedName>
        <fullName evidence="2">Uncharacterized protein</fullName>
    </submittedName>
</protein>
<evidence type="ECO:0000256" key="1">
    <source>
        <dbReference type="SAM" id="MobiDB-lite"/>
    </source>
</evidence>
<dbReference type="Proteomes" id="UP000018948">
    <property type="component" value="Unassembled WGS sequence"/>
</dbReference>
<dbReference type="OrthoDB" id="113983at2759"/>
<accession>W2Y1V3</accession>
<feature type="region of interest" description="Disordered" evidence="1">
    <location>
        <begin position="1"/>
        <end position="28"/>
    </location>
</feature>
<name>W2Y1V3_PHYNI</name>
<feature type="non-terminal residue" evidence="2">
    <location>
        <position position="183"/>
    </location>
</feature>
<evidence type="ECO:0000313" key="3">
    <source>
        <dbReference type="Proteomes" id="UP000018948"/>
    </source>
</evidence>
<evidence type="ECO:0000313" key="2">
    <source>
        <dbReference type="EMBL" id="ETP28164.1"/>
    </source>
</evidence>
<reference evidence="2 3" key="1">
    <citation type="submission" date="2013-11" db="EMBL/GenBank/DDBJ databases">
        <title>The Genome Sequence of Phytophthora parasitica P10297.</title>
        <authorList>
            <consortium name="The Broad Institute Genomics Platform"/>
            <person name="Russ C."/>
            <person name="Tyler B."/>
            <person name="Panabieres F."/>
            <person name="Shan W."/>
            <person name="Tripathy S."/>
            <person name="Grunwald N."/>
            <person name="Machado M."/>
            <person name="Johnson C.S."/>
            <person name="Walker B."/>
            <person name="Young S.K."/>
            <person name="Zeng Q."/>
            <person name="Gargeya S."/>
            <person name="Fitzgerald M."/>
            <person name="Haas B."/>
            <person name="Abouelleil A."/>
            <person name="Allen A.W."/>
            <person name="Alvarado L."/>
            <person name="Arachchi H.M."/>
            <person name="Berlin A.M."/>
            <person name="Chapman S.B."/>
            <person name="Gainer-Dewar J."/>
            <person name="Goldberg J."/>
            <person name="Griggs A."/>
            <person name="Gujja S."/>
            <person name="Hansen M."/>
            <person name="Howarth C."/>
            <person name="Imamovic A."/>
            <person name="Ireland A."/>
            <person name="Larimer J."/>
            <person name="McCowan C."/>
            <person name="Murphy C."/>
            <person name="Pearson M."/>
            <person name="Poon T.W."/>
            <person name="Priest M."/>
            <person name="Roberts A."/>
            <person name="Saif S."/>
            <person name="Shea T."/>
            <person name="Sisk P."/>
            <person name="Sykes S."/>
            <person name="Wortman J."/>
            <person name="Nusbaum C."/>
            <person name="Birren B."/>
        </authorList>
    </citation>
    <scope>NUCLEOTIDE SEQUENCE [LARGE SCALE GENOMIC DNA]</scope>
    <source>
        <strain evidence="2 3">P10297</strain>
    </source>
</reference>
<sequence length="183" mass="21150">MVDVSGDGVPAEEKEETPPSKRVQTMPTLPAPPVFRGSTLTDKQTFMKKYEAYCRQLSALETAFFRPFRMPVGACVEDERRRRIALFDICKPLDDITEEDWINYFWEGRISGEIDFDKVKALMSTKLAMDVQLADADSRVSKLAHEMYQLLEKENMEWMVKKEPKKIVGYLTDALAPDQFRRT</sequence>